<gene>
    <name evidence="1" type="ORF">ABIC75_003401</name>
</gene>
<dbReference type="Proteomes" id="UP001549184">
    <property type="component" value="Unassembled WGS sequence"/>
</dbReference>
<protein>
    <submittedName>
        <fullName evidence="1">Uncharacterized protein</fullName>
    </submittedName>
</protein>
<evidence type="ECO:0000313" key="2">
    <source>
        <dbReference type="Proteomes" id="UP001549184"/>
    </source>
</evidence>
<dbReference type="EMBL" id="JBEPMU010000005">
    <property type="protein sequence ID" value="MET3653664.1"/>
    <property type="molecule type" value="Genomic_DNA"/>
</dbReference>
<accession>A0ABV2JXV7</accession>
<keyword evidence="2" id="KW-1185">Reference proteome</keyword>
<reference evidence="1 2" key="1">
    <citation type="submission" date="2024-06" db="EMBL/GenBank/DDBJ databases">
        <title>Sorghum-associated microbial communities from plants grown in Nebraska, USA.</title>
        <authorList>
            <person name="Schachtman D."/>
        </authorList>
    </citation>
    <scope>NUCLEOTIDE SEQUENCE [LARGE SCALE GENOMIC DNA]</scope>
    <source>
        <strain evidence="1 2">1073</strain>
    </source>
</reference>
<organism evidence="1 2">
    <name type="scientific">Dyella japonica</name>
    <dbReference type="NCBI Taxonomy" id="231455"/>
    <lineage>
        <taxon>Bacteria</taxon>
        <taxon>Pseudomonadati</taxon>
        <taxon>Pseudomonadota</taxon>
        <taxon>Gammaproteobacteria</taxon>
        <taxon>Lysobacterales</taxon>
        <taxon>Rhodanobacteraceae</taxon>
        <taxon>Dyella</taxon>
    </lineage>
</organism>
<name>A0ABV2JXV7_9GAMM</name>
<sequence>MDDLLALYRKVSLEAPSPMADARILRAADKFAAHRRWSRSAMWPAALAASIVLWSAWHGHTNHPARSAIVMAGYDADASRVELLRMDVTPPPSDVDHFLLNVGTTRDHSMTRNAP</sequence>
<evidence type="ECO:0000313" key="1">
    <source>
        <dbReference type="EMBL" id="MET3653664.1"/>
    </source>
</evidence>
<comment type="caution">
    <text evidence="1">The sequence shown here is derived from an EMBL/GenBank/DDBJ whole genome shotgun (WGS) entry which is preliminary data.</text>
</comment>
<dbReference type="RefSeq" id="WP_354015051.1">
    <property type="nucleotide sequence ID" value="NZ_JBEPMU010000005.1"/>
</dbReference>
<proteinExistence type="predicted"/>